<comment type="caution">
    <text evidence="1">The sequence shown here is derived from an EMBL/GenBank/DDBJ whole genome shotgun (WGS) entry which is preliminary data.</text>
</comment>
<keyword evidence="2" id="KW-1185">Reference proteome</keyword>
<sequence length="80" mass="8473">MTYALEPASSIISRLGGLSVVQSVTGASRTRVYRWTQPKEKGGTGGIIPLSHAPKLLSYARESGVALSANDFLPVEENAI</sequence>
<proteinExistence type="predicted"/>
<evidence type="ECO:0000313" key="2">
    <source>
        <dbReference type="Proteomes" id="UP000241158"/>
    </source>
</evidence>
<protein>
    <recommendedName>
        <fullName evidence="3">Cro/Cl family transcriptional regulator</fullName>
    </recommendedName>
</protein>
<accession>A0A2P7AUP4</accession>
<name>A0A2P7AUP4_9HYPH</name>
<dbReference type="EMBL" id="PGGN01000002">
    <property type="protein sequence ID" value="PSH57921.1"/>
    <property type="molecule type" value="Genomic_DNA"/>
</dbReference>
<evidence type="ECO:0008006" key="3">
    <source>
        <dbReference type="Google" id="ProtNLM"/>
    </source>
</evidence>
<reference evidence="2" key="1">
    <citation type="submission" date="2017-11" db="EMBL/GenBank/DDBJ databases">
        <authorList>
            <person name="Kuznetsova I."/>
            <person name="Sazanova A."/>
            <person name="Chirak E."/>
            <person name="Safronova V."/>
            <person name="Willems A."/>
        </authorList>
    </citation>
    <scope>NUCLEOTIDE SEQUENCE [LARGE SCALE GENOMIC DNA]</scope>
    <source>
        <strain evidence="2">PEPV15</strain>
    </source>
</reference>
<dbReference type="OrthoDB" id="7376100at2"/>
<dbReference type="Proteomes" id="UP000241158">
    <property type="component" value="Unassembled WGS sequence"/>
</dbReference>
<organism evidence="1 2">
    <name type="scientific">Phyllobacterium endophyticum</name>
    <dbReference type="NCBI Taxonomy" id="1149773"/>
    <lineage>
        <taxon>Bacteria</taxon>
        <taxon>Pseudomonadati</taxon>
        <taxon>Pseudomonadota</taxon>
        <taxon>Alphaproteobacteria</taxon>
        <taxon>Hyphomicrobiales</taxon>
        <taxon>Phyllobacteriaceae</taxon>
        <taxon>Phyllobacterium</taxon>
    </lineage>
</organism>
<gene>
    <name evidence="1" type="ORF">CU100_09535</name>
</gene>
<dbReference type="AlphaFoldDB" id="A0A2P7AUP4"/>
<evidence type="ECO:0000313" key="1">
    <source>
        <dbReference type="EMBL" id="PSH57921.1"/>
    </source>
</evidence>